<dbReference type="AlphaFoldDB" id="X1VK32"/>
<feature type="region of interest" description="Disordered" evidence="3">
    <location>
        <begin position="1"/>
        <end position="22"/>
    </location>
</feature>
<organism evidence="4">
    <name type="scientific">marine sediment metagenome</name>
    <dbReference type="NCBI Taxonomy" id="412755"/>
    <lineage>
        <taxon>unclassified sequences</taxon>
        <taxon>metagenomes</taxon>
        <taxon>ecological metagenomes</taxon>
    </lineage>
</organism>
<dbReference type="EMBL" id="BARW01040636">
    <property type="protein sequence ID" value="GAJ19377.1"/>
    <property type="molecule type" value="Genomic_DNA"/>
</dbReference>
<keyword evidence="2" id="KW-0789">Thiol protease inhibitor</keyword>
<evidence type="ECO:0000256" key="1">
    <source>
        <dbReference type="ARBA" id="ARBA00022690"/>
    </source>
</evidence>
<proteinExistence type="predicted"/>
<keyword evidence="1" id="KW-0646">Protease inhibitor</keyword>
<sequence>RPWVGSKTPDSSLEGGREEDSGLWTVTITANIGTPEQAGTLQEQIDALEARISALEFIPPVPPLPPLDPESAGYSDVRIPIEQFQLQPHIDVAMSTVLGAELTITLGSNPTTGYQWSE</sequence>
<dbReference type="GO" id="GO:0004869">
    <property type="term" value="F:cysteine-type endopeptidase inhibitor activity"/>
    <property type="evidence" value="ECO:0007669"/>
    <property type="project" value="UniProtKB-KW"/>
</dbReference>
<evidence type="ECO:0008006" key="5">
    <source>
        <dbReference type="Google" id="ProtNLM"/>
    </source>
</evidence>
<evidence type="ECO:0000256" key="3">
    <source>
        <dbReference type="SAM" id="MobiDB-lite"/>
    </source>
</evidence>
<dbReference type="InterPro" id="IPR036331">
    <property type="entry name" value="Chagasin-like_sf"/>
</dbReference>
<name>X1VK32_9ZZZZ</name>
<reference evidence="4" key="1">
    <citation type="journal article" date="2014" name="Front. Microbiol.">
        <title>High frequency of phylogenetically diverse reductive dehalogenase-homologous genes in deep subseafloor sedimentary metagenomes.</title>
        <authorList>
            <person name="Kawai M."/>
            <person name="Futagami T."/>
            <person name="Toyoda A."/>
            <person name="Takaki Y."/>
            <person name="Nishi S."/>
            <person name="Hori S."/>
            <person name="Arai W."/>
            <person name="Tsubouchi T."/>
            <person name="Morono Y."/>
            <person name="Uchiyama I."/>
            <person name="Ito T."/>
            <person name="Fujiyama A."/>
            <person name="Inagaki F."/>
            <person name="Takami H."/>
        </authorList>
    </citation>
    <scope>NUCLEOTIDE SEQUENCE</scope>
    <source>
        <strain evidence="4">Expedition CK06-06</strain>
    </source>
</reference>
<gene>
    <name evidence="4" type="ORF">S12H4_61291</name>
</gene>
<protein>
    <recommendedName>
        <fullName evidence="5">Proteinase inhibitor I42 chagasin domain-containing protein</fullName>
    </recommendedName>
</protein>
<feature type="non-terminal residue" evidence="4">
    <location>
        <position position="118"/>
    </location>
</feature>
<comment type="caution">
    <text evidence="4">The sequence shown here is derived from an EMBL/GenBank/DDBJ whole genome shotgun (WGS) entry which is preliminary data.</text>
</comment>
<feature type="non-terminal residue" evidence="4">
    <location>
        <position position="1"/>
    </location>
</feature>
<dbReference type="SUPFAM" id="SSF141066">
    <property type="entry name" value="ICP-like"/>
    <property type="match status" value="1"/>
</dbReference>
<accession>X1VK32</accession>
<evidence type="ECO:0000256" key="2">
    <source>
        <dbReference type="ARBA" id="ARBA00022704"/>
    </source>
</evidence>
<evidence type="ECO:0000313" key="4">
    <source>
        <dbReference type="EMBL" id="GAJ19377.1"/>
    </source>
</evidence>